<dbReference type="Proteomes" id="UP001159363">
    <property type="component" value="Chromosome 4"/>
</dbReference>
<sequence>MSCSGSLTQQGRFLMRMKVRDPSHKTKLFEEQPHMSLIASERLQILNPRLGKKAHYIHIVHELHQEDCPTRAAMCADLVERIENEGLMEHNVFTDKATLHTCGKVNRHSCSIWAAEKRR</sequence>
<organism evidence="1 2">
    <name type="scientific">Dryococelus australis</name>
    <dbReference type="NCBI Taxonomy" id="614101"/>
    <lineage>
        <taxon>Eukaryota</taxon>
        <taxon>Metazoa</taxon>
        <taxon>Ecdysozoa</taxon>
        <taxon>Arthropoda</taxon>
        <taxon>Hexapoda</taxon>
        <taxon>Insecta</taxon>
        <taxon>Pterygota</taxon>
        <taxon>Neoptera</taxon>
        <taxon>Polyneoptera</taxon>
        <taxon>Phasmatodea</taxon>
        <taxon>Verophasmatodea</taxon>
        <taxon>Anareolatae</taxon>
        <taxon>Phasmatidae</taxon>
        <taxon>Eurycanthinae</taxon>
        <taxon>Dryococelus</taxon>
    </lineage>
</organism>
<dbReference type="EMBL" id="JARBHB010000005">
    <property type="protein sequence ID" value="KAJ8883605.1"/>
    <property type="molecule type" value="Genomic_DNA"/>
</dbReference>
<gene>
    <name evidence="1" type="ORF">PR048_015449</name>
</gene>
<name>A0ABQ9HGZ6_9NEOP</name>
<proteinExistence type="predicted"/>
<accession>A0ABQ9HGZ6</accession>
<evidence type="ECO:0000313" key="1">
    <source>
        <dbReference type="EMBL" id="KAJ8883605.1"/>
    </source>
</evidence>
<protein>
    <submittedName>
        <fullName evidence="1">Uncharacterized protein</fullName>
    </submittedName>
</protein>
<evidence type="ECO:0000313" key="2">
    <source>
        <dbReference type="Proteomes" id="UP001159363"/>
    </source>
</evidence>
<keyword evidence="2" id="KW-1185">Reference proteome</keyword>
<comment type="caution">
    <text evidence="1">The sequence shown here is derived from an EMBL/GenBank/DDBJ whole genome shotgun (WGS) entry which is preliminary data.</text>
</comment>
<reference evidence="1 2" key="1">
    <citation type="submission" date="2023-02" db="EMBL/GenBank/DDBJ databases">
        <title>LHISI_Scaffold_Assembly.</title>
        <authorList>
            <person name="Stuart O.P."/>
            <person name="Cleave R."/>
            <person name="Magrath M.J.L."/>
            <person name="Mikheyev A.S."/>
        </authorList>
    </citation>
    <scope>NUCLEOTIDE SEQUENCE [LARGE SCALE GENOMIC DNA]</scope>
    <source>
        <strain evidence="1">Daus_M_001</strain>
        <tissue evidence="1">Leg muscle</tissue>
    </source>
</reference>